<dbReference type="PANTHER" id="PTHR11019:SF159">
    <property type="entry name" value="TRANSCRIPTIONAL REGULATOR-RELATED"/>
    <property type="match status" value="1"/>
</dbReference>
<dbReference type="EMBL" id="LPWD01000329">
    <property type="protein sequence ID" value="ODS02379.1"/>
    <property type="molecule type" value="Genomic_DNA"/>
</dbReference>
<organism evidence="5 6">
    <name type="scientific">Methyloceanibacter marginalis</name>
    <dbReference type="NCBI Taxonomy" id="1774971"/>
    <lineage>
        <taxon>Bacteria</taxon>
        <taxon>Pseudomonadati</taxon>
        <taxon>Pseudomonadota</taxon>
        <taxon>Alphaproteobacteria</taxon>
        <taxon>Hyphomicrobiales</taxon>
        <taxon>Hyphomicrobiaceae</taxon>
        <taxon>Methyloceanibacter</taxon>
    </lineage>
</organism>
<proteinExistence type="predicted"/>
<dbReference type="InterPro" id="IPR009057">
    <property type="entry name" value="Homeodomain-like_sf"/>
</dbReference>
<feature type="domain" description="HTH araC/xylS-type" evidence="4">
    <location>
        <begin position="160"/>
        <end position="257"/>
    </location>
</feature>
<dbReference type="Pfam" id="PF12833">
    <property type="entry name" value="HTH_18"/>
    <property type="match status" value="1"/>
</dbReference>
<dbReference type="Gene3D" id="1.10.10.60">
    <property type="entry name" value="Homeodomain-like"/>
    <property type="match status" value="2"/>
</dbReference>
<evidence type="ECO:0000256" key="2">
    <source>
        <dbReference type="ARBA" id="ARBA00023125"/>
    </source>
</evidence>
<dbReference type="OrthoDB" id="5295226at2"/>
<evidence type="ECO:0000256" key="1">
    <source>
        <dbReference type="ARBA" id="ARBA00023015"/>
    </source>
</evidence>
<dbReference type="GO" id="GO:0043565">
    <property type="term" value="F:sequence-specific DNA binding"/>
    <property type="evidence" value="ECO:0007669"/>
    <property type="project" value="InterPro"/>
</dbReference>
<dbReference type="AlphaFoldDB" id="A0A1E3W9A3"/>
<evidence type="ECO:0000256" key="3">
    <source>
        <dbReference type="ARBA" id="ARBA00023163"/>
    </source>
</evidence>
<evidence type="ECO:0000313" key="6">
    <source>
        <dbReference type="Proteomes" id="UP000095042"/>
    </source>
</evidence>
<dbReference type="InterPro" id="IPR018060">
    <property type="entry name" value="HTH_AraC"/>
</dbReference>
<sequence>MDATCDLHEPATQRFHPFHSQLYLGDGRAVYCGPLQHLEAHVYGAPVLHVGIYKPFKMMLADGVWRSYRVAVVPPGLRHALDVAGGVHGKLFMDVESLSASAFRQRFPYRKGVVGRFRDAEIVELFHWIFEENPRQPEVETRLDRLLPAEYGATVDPRIAQILALIRNEPDRNYSQGELGEALGLSPSRVLHLFSSEIGVPYRRYRMWKRLWLATELLHANDNMTMAAMECGFADASHYSHAFRDTFGVNPAPVFRKIERFERLV</sequence>
<evidence type="ECO:0000259" key="4">
    <source>
        <dbReference type="PROSITE" id="PS01124"/>
    </source>
</evidence>
<reference evidence="5 6" key="1">
    <citation type="journal article" date="2016" name="Environ. Microbiol.">
        <title>New Methyloceanibacter diversity from North Sea sediments includes methanotroph containing solely the soluble methane monooxygenase.</title>
        <authorList>
            <person name="Vekeman B."/>
            <person name="Kerckhof F.M."/>
            <person name="Cremers G."/>
            <person name="de Vos P."/>
            <person name="Vandamme P."/>
            <person name="Boon N."/>
            <person name="Op den Camp H.J."/>
            <person name="Heylen K."/>
        </authorList>
    </citation>
    <scope>NUCLEOTIDE SEQUENCE [LARGE SCALE GENOMIC DNA]</scope>
    <source>
        <strain evidence="5 6">R-67177</strain>
    </source>
</reference>
<protein>
    <recommendedName>
        <fullName evidence="4">HTH araC/xylS-type domain-containing protein</fullName>
    </recommendedName>
</protein>
<keyword evidence="2" id="KW-0238">DNA-binding</keyword>
<dbReference type="GO" id="GO:0003700">
    <property type="term" value="F:DNA-binding transcription factor activity"/>
    <property type="evidence" value="ECO:0007669"/>
    <property type="project" value="InterPro"/>
</dbReference>
<dbReference type="SMART" id="SM00342">
    <property type="entry name" value="HTH_ARAC"/>
    <property type="match status" value="1"/>
</dbReference>
<name>A0A1E3W9A3_9HYPH</name>
<comment type="caution">
    <text evidence="5">The sequence shown here is derived from an EMBL/GenBank/DDBJ whole genome shotgun (WGS) entry which is preliminary data.</text>
</comment>
<dbReference type="PROSITE" id="PS00041">
    <property type="entry name" value="HTH_ARAC_FAMILY_1"/>
    <property type="match status" value="1"/>
</dbReference>
<evidence type="ECO:0000313" key="5">
    <source>
        <dbReference type="EMBL" id="ODS02379.1"/>
    </source>
</evidence>
<dbReference type="SUPFAM" id="SSF46689">
    <property type="entry name" value="Homeodomain-like"/>
    <property type="match status" value="2"/>
</dbReference>
<dbReference type="PROSITE" id="PS01124">
    <property type="entry name" value="HTH_ARAC_FAMILY_2"/>
    <property type="match status" value="1"/>
</dbReference>
<keyword evidence="3" id="KW-0804">Transcription</keyword>
<dbReference type="PANTHER" id="PTHR11019">
    <property type="entry name" value="HTH-TYPE TRANSCRIPTIONAL REGULATOR NIMR"/>
    <property type="match status" value="1"/>
</dbReference>
<keyword evidence="6" id="KW-1185">Reference proteome</keyword>
<keyword evidence="1" id="KW-0805">Transcription regulation</keyword>
<dbReference type="InterPro" id="IPR018062">
    <property type="entry name" value="HTH_AraC-typ_CS"/>
</dbReference>
<dbReference type="RefSeq" id="WP_083238320.1">
    <property type="nucleotide sequence ID" value="NZ_LPWD01000329.1"/>
</dbReference>
<accession>A0A1E3W9A3</accession>
<dbReference type="Proteomes" id="UP000095042">
    <property type="component" value="Unassembled WGS sequence"/>
</dbReference>
<gene>
    <name evidence="5" type="ORF">AUC71_15740</name>
</gene>